<evidence type="ECO:0000313" key="1">
    <source>
        <dbReference type="EMBL" id="EGO26487.1"/>
    </source>
</evidence>
<dbReference type="EMBL" id="GL945432">
    <property type="protein sequence ID" value="EGO26487.1"/>
    <property type="molecule type" value="Genomic_DNA"/>
</dbReference>
<reference evidence="1" key="1">
    <citation type="submission" date="2011-04" db="EMBL/GenBank/DDBJ databases">
        <title>Evolution of plant cell wall degrading machinery underlies the functional diversity of forest fungi.</title>
        <authorList>
            <consortium name="US DOE Joint Genome Institute (JGI-PGF)"/>
            <person name="Eastwood D.C."/>
            <person name="Floudas D."/>
            <person name="Binder M."/>
            <person name="Majcherczyk A."/>
            <person name="Schneider P."/>
            <person name="Aerts A."/>
            <person name="Asiegbu F.O."/>
            <person name="Baker S.E."/>
            <person name="Barry K."/>
            <person name="Bendiksby M."/>
            <person name="Blumentritt M."/>
            <person name="Coutinho P.M."/>
            <person name="Cullen D."/>
            <person name="Cullen D."/>
            <person name="Gathman A."/>
            <person name="Goodell B."/>
            <person name="Henrissat B."/>
            <person name="Ihrmark K."/>
            <person name="Kauserud H."/>
            <person name="Kohler A."/>
            <person name="LaButti K."/>
            <person name="Lapidus A."/>
            <person name="Lavin J.L."/>
            <person name="Lee Y.-H."/>
            <person name="Lindquist E."/>
            <person name="Lilly W."/>
            <person name="Lucas S."/>
            <person name="Morin E."/>
            <person name="Murat C."/>
            <person name="Oguiza J.A."/>
            <person name="Park J."/>
            <person name="Pisabarro A.G."/>
            <person name="Riley R."/>
            <person name="Rosling A."/>
            <person name="Salamov A."/>
            <person name="Schmidt O."/>
            <person name="Schmutz J."/>
            <person name="Skrede I."/>
            <person name="Stenlid J."/>
            <person name="Wiebenga A."/>
            <person name="Xie X."/>
            <person name="Kues U."/>
            <person name="Hibbett D.S."/>
            <person name="Hoffmeister D."/>
            <person name="Hogberg N."/>
            <person name="Martin F."/>
            <person name="Grigoriev I.V."/>
            <person name="Watkinson S.C."/>
        </authorList>
    </citation>
    <scope>NUCLEOTIDE SEQUENCE</scope>
    <source>
        <strain evidence="1">S7.9</strain>
    </source>
</reference>
<protein>
    <submittedName>
        <fullName evidence="1">Uncharacterized protein</fullName>
    </submittedName>
</protein>
<dbReference type="HOGENOM" id="CLU_1142687_0_0_1"/>
<sequence>MSCKDILFPLPMLPSIPDNLDSLDSRKALPFLMAFMKNTLIRGLNNVHQVAPLLNSNNPRTIFFLKYITSLCKLLRTHLEGDRLFFSLALPGGKALRDIVSIDCHPDLTFVHKALDQVESKLDAWTKNPASYCSLTLRQGIEFAPTMIVKMQVQLNLLSFDYISSLISDKDLRPMIQANMEWFASHSDITFLLPFVISHHDTSTSPHWPTITEQGAAALPSLIKEHAGCWEFAPIDPLTKQTNPMVF</sequence>
<organism>
    <name type="scientific">Serpula lacrymans var. lacrymans (strain S7.9)</name>
    <name type="common">Dry rot fungus</name>
    <dbReference type="NCBI Taxonomy" id="578457"/>
    <lineage>
        <taxon>Eukaryota</taxon>
        <taxon>Fungi</taxon>
        <taxon>Dikarya</taxon>
        <taxon>Basidiomycota</taxon>
        <taxon>Agaricomycotina</taxon>
        <taxon>Agaricomycetes</taxon>
        <taxon>Agaricomycetidae</taxon>
        <taxon>Boletales</taxon>
        <taxon>Coniophorineae</taxon>
        <taxon>Serpulaceae</taxon>
        <taxon>Serpula</taxon>
    </lineage>
</organism>
<name>F8NSN3_SERL9</name>
<dbReference type="GeneID" id="18814668"/>
<gene>
    <name evidence="1" type="ORF">SERLADRAFT_436303</name>
</gene>
<accession>F8NSN3</accession>
<dbReference type="KEGG" id="sla:SERLADRAFT_436303"/>
<dbReference type="AlphaFoldDB" id="F8NSN3"/>
<dbReference type="RefSeq" id="XP_007316660.1">
    <property type="nucleotide sequence ID" value="XM_007316598.1"/>
</dbReference>
<dbReference type="Proteomes" id="UP000008064">
    <property type="component" value="Unassembled WGS sequence"/>
</dbReference>
<proteinExistence type="predicted"/>
<dbReference type="OrthoDB" id="58416at2759"/>